<proteinExistence type="predicted"/>
<dbReference type="Proteomes" id="UP000326837">
    <property type="component" value="Chromosome"/>
</dbReference>
<evidence type="ECO:0000313" key="2">
    <source>
        <dbReference type="EMBL" id="BBO32604.1"/>
    </source>
</evidence>
<dbReference type="Gene3D" id="3.10.180.10">
    <property type="entry name" value="2,3-Dihydroxybiphenyl 1,2-Dioxygenase, domain 1"/>
    <property type="match status" value="1"/>
</dbReference>
<dbReference type="PANTHER" id="PTHR46142">
    <property type="match status" value="1"/>
</dbReference>
<dbReference type="PANTHER" id="PTHR46142:SF3">
    <property type="entry name" value="F18B13.24 PROTEIN"/>
    <property type="match status" value="1"/>
</dbReference>
<gene>
    <name evidence="2" type="ORF">PLANPX_2216</name>
</gene>
<dbReference type="PROSITE" id="PS51819">
    <property type="entry name" value="VOC"/>
    <property type="match status" value="1"/>
</dbReference>
<evidence type="ECO:0000313" key="3">
    <source>
        <dbReference type="Proteomes" id="UP000326837"/>
    </source>
</evidence>
<dbReference type="EMBL" id="AP021861">
    <property type="protein sequence ID" value="BBO32604.1"/>
    <property type="molecule type" value="Genomic_DNA"/>
</dbReference>
<evidence type="ECO:0000259" key="1">
    <source>
        <dbReference type="PROSITE" id="PS51819"/>
    </source>
</evidence>
<organism evidence="2 3">
    <name type="scientific">Lacipirellula parvula</name>
    <dbReference type="NCBI Taxonomy" id="2650471"/>
    <lineage>
        <taxon>Bacteria</taxon>
        <taxon>Pseudomonadati</taxon>
        <taxon>Planctomycetota</taxon>
        <taxon>Planctomycetia</taxon>
        <taxon>Pirellulales</taxon>
        <taxon>Lacipirellulaceae</taxon>
        <taxon>Lacipirellula</taxon>
    </lineage>
</organism>
<dbReference type="Pfam" id="PF00903">
    <property type="entry name" value="Glyoxalase"/>
    <property type="match status" value="1"/>
</dbReference>
<dbReference type="InterPro" id="IPR004360">
    <property type="entry name" value="Glyas_Fos-R_dOase_dom"/>
</dbReference>
<dbReference type="KEGG" id="lpav:PLANPX_2216"/>
<protein>
    <recommendedName>
        <fullName evidence="1">VOC domain-containing protein</fullName>
    </recommendedName>
</protein>
<reference evidence="3" key="1">
    <citation type="submission" date="2019-10" db="EMBL/GenBank/DDBJ databases">
        <title>Lacipirellula parvula gen. nov., sp. nov., representing a lineage of planctomycetes widespread in freshwater anoxic habitats, and description of the family Lacipirellulaceae.</title>
        <authorList>
            <person name="Dedysh S.N."/>
            <person name="Kulichevskaya I.S."/>
            <person name="Beletsky A.V."/>
            <person name="Rakitin A.L."/>
            <person name="Mardanov A.V."/>
            <person name="Ivanova A.A."/>
            <person name="Saltykova V.X."/>
            <person name="Rijpstra W.I.C."/>
            <person name="Sinninghe Damste J.S."/>
            <person name="Ravin N.V."/>
        </authorList>
    </citation>
    <scope>NUCLEOTIDE SEQUENCE [LARGE SCALE GENOMIC DNA]</scope>
    <source>
        <strain evidence="3">PX69</strain>
    </source>
</reference>
<keyword evidence="3" id="KW-1185">Reference proteome</keyword>
<dbReference type="AlphaFoldDB" id="A0A5K7X788"/>
<dbReference type="InterPro" id="IPR029068">
    <property type="entry name" value="Glyas_Bleomycin-R_OHBP_Dase"/>
</dbReference>
<dbReference type="SUPFAM" id="SSF54593">
    <property type="entry name" value="Glyoxalase/Bleomycin resistance protein/Dihydroxybiphenyl dioxygenase"/>
    <property type="match status" value="1"/>
</dbReference>
<dbReference type="InterPro" id="IPR037523">
    <property type="entry name" value="VOC_core"/>
</dbReference>
<sequence>MTPPPVSIGAMNHIALPTADPERGAKFYCDVLGFVATPRPAFSFRGAWLLHRDVGVMLHLIHDAKFEPNLAAPINSRTNHLAIHVDDFDAAVAQLTAHSIEHVVHVLPTYHYRQVFFRDPDGNVIELGEWPSQAEMFPELA</sequence>
<feature type="domain" description="VOC" evidence="1">
    <location>
        <begin position="10"/>
        <end position="130"/>
    </location>
</feature>
<name>A0A5K7X788_9BACT</name>
<accession>A0A5K7X788</accession>